<dbReference type="PANTHER" id="PTHR19328">
    <property type="entry name" value="HEDGEHOG-INTERACTING PROTEIN"/>
    <property type="match status" value="1"/>
</dbReference>
<evidence type="ECO:0000256" key="6">
    <source>
        <dbReference type="SAM" id="SignalP"/>
    </source>
</evidence>
<dbReference type="InterPro" id="IPR012938">
    <property type="entry name" value="Glc/Sorbosone_DH"/>
</dbReference>
<sequence length="1461" mass="149221">MVSSARHAARWVLLAVLVPLLPSVALVAATAPAAQAAPAGFTIEDLPFTGLAQPGNVEFAATGQVFVAERRGVIKVFDNLDDATSRQAADLRLRVYNNGDRGLLGMVLDPAYPQRPYLWALYTKDADPGGTVPKYGNATSDTDPCPTDGGANDCRVSAELTRLTLDPVTGAWTGQEAVLLGGGWCQQYGSHTIGTVEFGTDGYLYVGSGDAASYNQVDVGNLGSQRCADVSGWGGALRAQSARQPAGTAVVPHGSILRIDPDTGAPAPGNPFISDPDPMRKRIVAHGMRNPFRFAARPGTSEIWVGDVGWTRFEELNKIVVDGTAENFGWPCYEGSGRQPGYDSADAPACESLYAQGASAVTAPALSYAHGTALGTGCGSGGSSVSAVAFGSQSLAYPASYRSGVFFADYSRRCLWFAQLNGGDVVAGSTTVFDSSMFAAELEAGPGGDLYAVDIATGQVKRIRYNAGGNTPPIAVARANPSSGQTPLVVQLDGSGSADPDAGSSISYAWDLDGDGAFDDSTAVSPSWTYTTGGTFTARLRVTDNLGATDVDTVSITAGSDAPTVVLNSTASTTPWRVGDTITFTASATDPEDGALPAASLSTQLVVKHCPNGSECHEHTQARFDGVGTGSFVGPDHEYPAWLELQATATDSDGLVGTTTLRLDPAVVNLTVQTVPSGLRATVGSEEQTTPFSVPVIQRSVNTVAVASPQTRGGTYEFASWSDGGARSHTVTANASATYTATFTETSAPPAVPGLVGAWSFGDGTGTVARDSSATGANGTLEGGPTWVANGRRGGALSFDGVNDRVSIPDRNAFDLTTSFSLTAWARPSAARTWDQVVLKEQPNGLTYALYASGELAGRPNGSAFIGGDRYVDAPSALALNAWSHLALTYDGATMRLYVNGTQVASRAQTGPVATSSGLLRIGGNAIWGEWFAGLLDEVRIYDRALGAAEVVTDSTSDPGTGGDTVPPTAPTALQATAGPGSVSLSWTASTDDVATPTYEVHRSGVSGFSPSASTLLVTGLTTTSYVDTAAAPGTHYYRVVASDGTNASAPSAQAQAVVTADTAAPTVPAGVTAQVSGSTATLTWSASTDDRAVTAYQVQRSGGPGGAVTFSVTAPTTTLVDAGLAGGTYSYEVRARDAAGNWSGWSSPATAQVVVDQAAPTVTVTAPATGATVSGQVALSATATDDVAVVGVQLRVDGVAVGAEDTAAPYTATWSSTTVANGQHAITAVARDASGRTTTSAPVTVTVANAGVPGLVGGWSFDDGTGTTAADSSGRGNTGTLAGGPTWTAQGRYGGALVFDGVNDLVTVPDAASLDLTTGMTLSAWVRPTTLGAWRQVVLKERPSGLTYGLYATGGAGNRPNTTLAIANVEREVNAPAALAAATWTHLAVTYDGAVVRLFVDGTQVATRTQAGSLTTSTGALRIGGNTVWGEWFAGTIDDVRVYDRALTAAEIGTVRGSGL</sequence>
<feature type="domain" description="PKD" evidence="7">
    <location>
        <begin position="473"/>
        <end position="558"/>
    </location>
</feature>
<protein>
    <submittedName>
        <fullName evidence="9">LamG-like jellyroll fold domain-containing protein</fullName>
    </submittedName>
</protein>
<reference evidence="9 10" key="1">
    <citation type="submission" date="2023-11" db="EMBL/GenBank/DDBJ databases">
        <title>Novel species in genus Nocardioides.</title>
        <authorList>
            <person name="Zhou H."/>
        </authorList>
    </citation>
    <scope>NUCLEOTIDE SEQUENCE [LARGE SCALE GENOMIC DNA]</scope>
    <source>
        <strain evidence="9 10">S-58</strain>
    </source>
</reference>
<keyword evidence="3" id="KW-0378">Hydrolase</keyword>
<evidence type="ECO:0000313" key="9">
    <source>
        <dbReference type="EMBL" id="MDZ5661579.1"/>
    </source>
</evidence>
<dbReference type="InterPro" id="IPR011042">
    <property type="entry name" value="6-blade_b-propeller_TolB-like"/>
</dbReference>
<feature type="chain" id="PRO_5046197179" evidence="6">
    <location>
        <begin position="37"/>
        <end position="1461"/>
    </location>
</feature>
<evidence type="ECO:0000256" key="4">
    <source>
        <dbReference type="ARBA" id="ARBA00023326"/>
    </source>
</evidence>
<dbReference type="Pfam" id="PF07995">
    <property type="entry name" value="GSDH"/>
    <property type="match status" value="1"/>
</dbReference>
<dbReference type="SUPFAM" id="SSF49899">
    <property type="entry name" value="Concanavalin A-like lectins/glucanases"/>
    <property type="match status" value="2"/>
</dbReference>
<feature type="signal peptide" evidence="6">
    <location>
        <begin position="1"/>
        <end position="36"/>
    </location>
</feature>
<keyword evidence="4" id="KW-0624">Polysaccharide degradation</keyword>
<keyword evidence="3" id="KW-0326">Glycosidase</keyword>
<dbReference type="Pfam" id="PF18911">
    <property type="entry name" value="PKD_4"/>
    <property type="match status" value="1"/>
</dbReference>
<evidence type="ECO:0000259" key="7">
    <source>
        <dbReference type="PROSITE" id="PS50093"/>
    </source>
</evidence>
<dbReference type="PANTHER" id="PTHR19328:SF13">
    <property type="entry name" value="HIPL1 PROTEIN"/>
    <property type="match status" value="1"/>
</dbReference>
<dbReference type="SUPFAM" id="SSF49299">
    <property type="entry name" value="PKD domain"/>
    <property type="match status" value="1"/>
</dbReference>
<dbReference type="SMART" id="SM00060">
    <property type="entry name" value="FN3"/>
    <property type="match status" value="2"/>
</dbReference>
<gene>
    <name evidence="9" type="ORF">SFC79_07355</name>
</gene>
<keyword evidence="10" id="KW-1185">Reference proteome</keyword>
<dbReference type="Pfam" id="PF17957">
    <property type="entry name" value="Big_7"/>
    <property type="match status" value="1"/>
</dbReference>
<evidence type="ECO:0000256" key="2">
    <source>
        <dbReference type="ARBA" id="ARBA00023157"/>
    </source>
</evidence>
<name>A0ABU5K9Q5_9ACTN</name>
<proteinExistence type="predicted"/>
<organism evidence="9 10">
    <name type="scientific">Nocardioides renjunii</name>
    <dbReference type="NCBI Taxonomy" id="3095075"/>
    <lineage>
        <taxon>Bacteria</taxon>
        <taxon>Bacillati</taxon>
        <taxon>Actinomycetota</taxon>
        <taxon>Actinomycetes</taxon>
        <taxon>Propionibacteriales</taxon>
        <taxon>Nocardioidaceae</taxon>
        <taxon>Nocardioides</taxon>
    </lineage>
</organism>
<dbReference type="PROSITE" id="PS50853">
    <property type="entry name" value="FN3"/>
    <property type="match status" value="2"/>
</dbReference>
<keyword evidence="1 6" id="KW-0732">Signal</keyword>
<dbReference type="Pfam" id="PF13385">
    <property type="entry name" value="Laminin_G_3"/>
    <property type="match status" value="2"/>
</dbReference>
<dbReference type="InterPro" id="IPR006558">
    <property type="entry name" value="LamG-like"/>
</dbReference>
<dbReference type="EMBL" id="JAXQPW010000001">
    <property type="protein sequence ID" value="MDZ5661579.1"/>
    <property type="molecule type" value="Genomic_DNA"/>
</dbReference>
<evidence type="ECO:0000259" key="8">
    <source>
        <dbReference type="PROSITE" id="PS50853"/>
    </source>
</evidence>
<dbReference type="CDD" id="cd00063">
    <property type="entry name" value="FN3"/>
    <property type="match status" value="1"/>
</dbReference>
<dbReference type="SUPFAM" id="SSF50952">
    <property type="entry name" value="Soluble quinoprotein glucose dehydrogenase"/>
    <property type="match status" value="1"/>
</dbReference>
<keyword evidence="4" id="KW-0119">Carbohydrate metabolism</keyword>
<dbReference type="Gene3D" id="2.60.40.10">
    <property type="entry name" value="Immunoglobulins"/>
    <property type="match status" value="4"/>
</dbReference>
<dbReference type="Gene3D" id="2.60.120.200">
    <property type="match status" value="2"/>
</dbReference>
<evidence type="ECO:0000313" key="10">
    <source>
        <dbReference type="Proteomes" id="UP001291999"/>
    </source>
</evidence>
<dbReference type="SUPFAM" id="SSF49265">
    <property type="entry name" value="Fibronectin type III"/>
    <property type="match status" value="1"/>
</dbReference>
<dbReference type="InterPro" id="IPR000601">
    <property type="entry name" value="PKD_dom"/>
</dbReference>
<dbReference type="InterPro" id="IPR013783">
    <property type="entry name" value="Ig-like_fold"/>
</dbReference>
<feature type="domain" description="Fibronectin type-III" evidence="8">
    <location>
        <begin position="1065"/>
        <end position="1157"/>
    </location>
</feature>
<accession>A0ABU5K9Q5</accession>
<dbReference type="InterPro" id="IPR003961">
    <property type="entry name" value="FN3_dom"/>
</dbReference>
<evidence type="ECO:0000256" key="3">
    <source>
        <dbReference type="ARBA" id="ARBA00023295"/>
    </source>
</evidence>
<feature type="domain" description="Fibronectin type-III" evidence="8">
    <location>
        <begin position="967"/>
        <end position="1063"/>
    </location>
</feature>
<dbReference type="CDD" id="cd00146">
    <property type="entry name" value="PKD"/>
    <property type="match status" value="1"/>
</dbReference>
<dbReference type="RefSeq" id="WP_322423828.1">
    <property type="nucleotide sequence ID" value="NZ_JAXQPW010000001.1"/>
</dbReference>
<dbReference type="InterPro" id="IPR011041">
    <property type="entry name" value="Quinoprot_gluc/sorb_DH_b-prop"/>
</dbReference>
<keyword evidence="2" id="KW-1015">Disulfide bond</keyword>
<dbReference type="SMART" id="SM00560">
    <property type="entry name" value="LamGL"/>
    <property type="match status" value="2"/>
</dbReference>
<dbReference type="InterPro" id="IPR036116">
    <property type="entry name" value="FN3_sf"/>
</dbReference>
<dbReference type="Proteomes" id="UP001291999">
    <property type="component" value="Unassembled WGS sequence"/>
</dbReference>
<feature type="region of interest" description="Disordered" evidence="5">
    <location>
        <begin position="953"/>
        <end position="972"/>
    </location>
</feature>
<dbReference type="InterPro" id="IPR013320">
    <property type="entry name" value="ConA-like_dom_sf"/>
</dbReference>
<dbReference type="PROSITE" id="PS50093">
    <property type="entry name" value="PKD"/>
    <property type="match status" value="1"/>
</dbReference>
<evidence type="ECO:0000256" key="1">
    <source>
        <dbReference type="ARBA" id="ARBA00022729"/>
    </source>
</evidence>
<evidence type="ECO:0000256" key="5">
    <source>
        <dbReference type="SAM" id="MobiDB-lite"/>
    </source>
</evidence>
<dbReference type="SMART" id="SM00089">
    <property type="entry name" value="PKD"/>
    <property type="match status" value="1"/>
</dbReference>
<dbReference type="InterPro" id="IPR022409">
    <property type="entry name" value="PKD/Chitinase_dom"/>
</dbReference>
<dbReference type="InterPro" id="IPR035986">
    <property type="entry name" value="PKD_dom_sf"/>
</dbReference>
<dbReference type="Gene3D" id="2.120.10.30">
    <property type="entry name" value="TolB, C-terminal domain"/>
    <property type="match status" value="1"/>
</dbReference>
<comment type="caution">
    <text evidence="9">The sequence shown here is derived from an EMBL/GenBank/DDBJ whole genome shotgun (WGS) entry which is preliminary data.</text>
</comment>